<dbReference type="CDD" id="cd12148">
    <property type="entry name" value="fungal_TF_MHR"/>
    <property type="match status" value="1"/>
</dbReference>
<feature type="domain" description="Zn(2)-C6 fungal-type" evidence="4">
    <location>
        <begin position="13"/>
        <end position="42"/>
    </location>
</feature>
<reference evidence="5 6" key="2">
    <citation type="submission" date="2021-10" db="EMBL/GenBank/DDBJ databases">
        <authorList>
            <person name="Piombo E."/>
        </authorList>
    </citation>
    <scope>NUCLEOTIDE SEQUENCE [LARGE SCALE GENOMIC DNA]</scope>
</reference>
<keyword evidence="6" id="KW-1185">Reference proteome</keyword>
<sequence length="683" mass="77409">MPPTRRSQRAVKTCTECARRKIRCSKTVPCTACVRKHMEERCHREPVRVVTKHMAGVETASVGDQTAETFTGRSDSEDAERPARRRNRAHSVNALANSIGTMQSTLACSDNAATIDGSGQVDEKSLSVAALPSSRLTNDKAASLEFLAYGRRGTLNHLGGLEGSSSYAVSRDQDIQEIVGARYHPLVEWDPIFPTEEARALLIMHEKHIAWMHNVVHMPSFIEQFDIHAASGLCEQPWLALYYAILTASASQINTVQELYDRSIDYLYRSNFISKHSLTSVQAICVLLQVAHHYDQSDTICVLVAAAIRIAQCLNINRLGPDPNMNAPSTIDASSVVSALIEREVKKRVWWFLVRQDWLQIPFQNTCLIHFTQFNTPMPVNCFEDADEMISDGKVVAQPENVFTQTSFTHVLNQVAVIIWKHQDRLCQAGFPRDLEDGLMKLYDQTTWADNELKKIYSSCASFLQYSPSLSDHQGHENTPTSPLRHLACITLLSTAHKIFTVHRHFQLRSFRDTRFAYTQLSCMSMAERSIRMIEQWENTLDFEIAKRMWTTPTQIITCCITILFALMFRFKHPLTYDYQDLRECVNIGRAFPRELESRSSIARRGARLLDALIGFDHNSTDSQDIELEIGDVIRRVAVAENSAEIGNQVPDGSNEQQDEPNILELWDEFIGETDLRVFEGVY</sequence>
<dbReference type="GO" id="GO:0000981">
    <property type="term" value="F:DNA-binding transcription factor activity, RNA polymerase II-specific"/>
    <property type="evidence" value="ECO:0007669"/>
    <property type="project" value="InterPro"/>
</dbReference>
<protein>
    <recommendedName>
        <fullName evidence="4">Zn(2)-C6 fungal-type domain-containing protein</fullName>
    </recommendedName>
</protein>
<evidence type="ECO:0000256" key="3">
    <source>
        <dbReference type="SAM" id="MobiDB-lite"/>
    </source>
</evidence>
<dbReference type="OrthoDB" id="410267at2759"/>
<accession>A0A9N9W322</accession>
<comment type="subcellular location">
    <subcellularLocation>
        <location evidence="1">Nucleus</location>
    </subcellularLocation>
</comment>
<dbReference type="InterPro" id="IPR036864">
    <property type="entry name" value="Zn2-C6_fun-type_DNA-bd_sf"/>
</dbReference>
<evidence type="ECO:0000313" key="5">
    <source>
        <dbReference type="EMBL" id="CAH0045305.1"/>
    </source>
</evidence>
<dbReference type="InterPro" id="IPR050613">
    <property type="entry name" value="Sec_Metabolite_Reg"/>
</dbReference>
<organism evidence="5 6">
    <name type="scientific">Clonostachys solani</name>
    <dbReference type="NCBI Taxonomy" id="160281"/>
    <lineage>
        <taxon>Eukaryota</taxon>
        <taxon>Fungi</taxon>
        <taxon>Dikarya</taxon>
        <taxon>Ascomycota</taxon>
        <taxon>Pezizomycotina</taxon>
        <taxon>Sordariomycetes</taxon>
        <taxon>Hypocreomycetidae</taxon>
        <taxon>Hypocreales</taxon>
        <taxon>Bionectriaceae</taxon>
        <taxon>Clonostachys</taxon>
    </lineage>
</organism>
<evidence type="ECO:0000256" key="1">
    <source>
        <dbReference type="ARBA" id="ARBA00004123"/>
    </source>
</evidence>
<name>A0A9N9W322_9HYPO</name>
<feature type="compositionally biased region" description="Polar residues" evidence="3">
    <location>
        <begin position="62"/>
        <end position="73"/>
    </location>
</feature>
<dbReference type="InterPro" id="IPR001138">
    <property type="entry name" value="Zn2Cys6_DnaBD"/>
</dbReference>
<reference evidence="6" key="1">
    <citation type="submission" date="2019-06" db="EMBL/GenBank/DDBJ databases">
        <authorList>
            <person name="Broberg M."/>
        </authorList>
    </citation>
    <scope>NUCLEOTIDE SEQUENCE [LARGE SCALE GENOMIC DNA]</scope>
</reference>
<keyword evidence="2" id="KW-0539">Nucleus</keyword>
<dbReference type="GO" id="GO:0005634">
    <property type="term" value="C:nucleus"/>
    <property type="evidence" value="ECO:0007669"/>
    <property type="project" value="UniProtKB-SubCell"/>
</dbReference>
<feature type="region of interest" description="Disordered" evidence="3">
    <location>
        <begin position="61"/>
        <end position="88"/>
    </location>
</feature>
<dbReference type="Proteomes" id="UP000775872">
    <property type="component" value="Unassembled WGS sequence"/>
</dbReference>
<dbReference type="EMBL" id="CABFOC020000011">
    <property type="protein sequence ID" value="CAH0045305.1"/>
    <property type="molecule type" value="Genomic_DNA"/>
</dbReference>
<evidence type="ECO:0000256" key="2">
    <source>
        <dbReference type="ARBA" id="ARBA00023242"/>
    </source>
</evidence>
<dbReference type="CDD" id="cd00067">
    <property type="entry name" value="GAL4"/>
    <property type="match status" value="1"/>
</dbReference>
<evidence type="ECO:0000259" key="4">
    <source>
        <dbReference type="PROSITE" id="PS50048"/>
    </source>
</evidence>
<comment type="caution">
    <text evidence="5">The sequence shown here is derived from an EMBL/GenBank/DDBJ whole genome shotgun (WGS) entry which is preliminary data.</text>
</comment>
<gene>
    <name evidence="5" type="ORF">CSOL1703_00011052</name>
</gene>
<dbReference type="PROSITE" id="PS00463">
    <property type="entry name" value="ZN2_CY6_FUNGAL_1"/>
    <property type="match status" value="1"/>
</dbReference>
<dbReference type="SUPFAM" id="SSF57701">
    <property type="entry name" value="Zn2/Cys6 DNA-binding domain"/>
    <property type="match status" value="1"/>
</dbReference>
<proteinExistence type="predicted"/>
<dbReference type="PANTHER" id="PTHR31001">
    <property type="entry name" value="UNCHARACTERIZED TRANSCRIPTIONAL REGULATORY PROTEIN"/>
    <property type="match status" value="1"/>
</dbReference>
<dbReference type="PANTHER" id="PTHR31001:SF90">
    <property type="entry name" value="CENTROMERE DNA-BINDING PROTEIN COMPLEX CBF3 SUBUNIT B"/>
    <property type="match status" value="1"/>
</dbReference>
<dbReference type="PROSITE" id="PS50048">
    <property type="entry name" value="ZN2_CY6_FUNGAL_2"/>
    <property type="match status" value="1"/>
</dbReference>
<dbReference type="GO" id="GO:0008270">
    <property type="term" value="F:zinc ion binding"/>
    <property type="evidence" value="ECO:0007669"/>
    <property type="project" value="InterPro"/>
</dbReference>
<dbReference type="AlphaFoldDB" id="A0A9N9W322"/>
<evidence type="ECO:0000313" key="6">
    <source>
        <dbReference type="Proteomes" id="UP000775872"/>
    </source>
</evidence>